<gene>
    <name evidence="2" type="ORF">GS634_22090</name>
</gene>
<evidence type="ECO:0000256" key="1">
    <source>
        <dbReference type="SAM" id="SignalP"/>
    </source>
</evidence>
<sequence>MKNLIFSAVFGLIASTASAETIFLYEDTDDLPPPYFQSWRATPEDKAFDEQTDREVFIRGEGKLGEFFGVLYVDCEQPEYSRWLVSDGFLDPEDVPVQAIRNLRAAICDSGEDA</sequence>
<evidence type="ECO:0008006" key="4">
    <source>
        <dbReference type="Google" id="ProtNLM"/>
    </source>
</evidence>
<feature type="signal peptide" evidence="1">
    <location>
        <begin position="1"/>
        <end position="19"/>
    </location>
</feature>
<organism evidence="2 3">
    <name type="scientific">Ruegeria atlantica</name>
    <dbReference type="NCBI Taxonomy" id="81569"/>
    <lineage>
        <taxon>Bacteria</taxon>
        <taxon>Pseudomonadati</taxon>
        <taxon>Pseudomonadota</taxon>
        <taxon>Alphaproteobacteria</taxon>
        <taxon>Rhodobacterales</taxon>
        <taxon>Roseobacteraceae</taxon>
        <taxon>Ruegeria</taxon>
    </lineage>
</organism>
<dbReference type="RefSeq" id="WP_171331911.1">
    <property type="nucleotide sequence ID" value="NZ_WVRA01000014.1"/>
</dbReference>
<dbReference type="EMBL" id="WVRA01000014">
    <property type="protein sequence ID" value="NOE20830.1"/>
    <property type="molecule type" value="Genomic_DNA"/>
</dbReference>
<evidence type="ECO:0000313" key="3">
    <source>
        <dbReference type="Proteomes" id="UP000597886"/>
    </source>
</evidence>
<evidence type="ECO:0000313" key="2">
    <source>
        <dbReference type="EMBL" id="NOE20830.1"/>
    </source>
</evidence>
<name>A0AA91BQ98_9RHOB</name>
<dbReference type="Proteomes" id="UP000597886">
    <property type="component" value="Unassembled WGS sequence"/>
</dbReference>
<feature type="chain" id="PRO_5041688064" description="Rap1a immunity protein domain-containing protein" evidence="1">
    <location>
        <begin position="20"/>
        <end position="114"/>
    </location>
</feature>
<dbReference type="AlphaFoldDB" id="A0AA91BQ98"/>
<proteinExistence type="predicted"/>
<reference evidence="2" key="1">
    <citation type="submission" date="2019-12" db="EMBL/GenBank/DDBJ databases">
        <title>Ruegeria JWLKs population differentiation of coral mucus and skeleton niches.</title>
        <authorList>
            <person name="Luo D."/>
        </authorList>
    </citation>
    <scope>NUCLEOTIDE SEQUENCE</scope>
    <source>
        <strain evidence="2">HKCCD6181</strain>
    </source>
</reference>
<keyword evidence="1" id="KW-0732">Signal</keyword>
<comment type="caution">
    <text evidence="2">The sequence shown here is derived from an EMBL/GenBank/DDBJ whole genome shotgun (WGS) entry which is preliminary data.</text>
</comment>
<protein>
    <recommendedName>
        <fullName evidence="4">Rap1a immunity protein domain-containing protein</fullName>
    </recommendedName>
</protein>
<accession>A0AA91BQ98</accession>